<dbReference type="EMBL" id="CP003923">
    <property type="protein sequence ID" value="AIC93180.1"/>
    <property type="molecule type" value="Genomic_DNA"/>
</dbReference>
<organism evidence="1 2">
    <name type="scientific">Shouchella lehensis G1</name>
    <dbReference type="NCBI Taxonomy" id="1246626"/>
    <lineage>
        <taxon>Bacteria</taxon>
        <taxon>Bacillati</taxon>
        <taxon>Bacillota</taxon>
        <taxon>Bacilli</taxon>
        <taxon>Bacillales</taxon>
        <taxon>Bacillaceae</taxon>
        <taxon>Shouchella</taxon>
    </lineage>
</organism>
<accession>A0A060LT72</accession>
<dbReference type="InterPro" id="IPR036170">
    <property type="entry name" value="YezG-like_sf"/>
</dbReference>
<dbReference type="HOGENOM" id="CLU_2713973_0_0_9"/>
<sequence length="76" mass="9358">MDTKAMETIYQKIANTLTTIIPEDWEEVYVYTEMREGYKRVFFYYPKGRKEPIHSLDIPDWFLLDEDEYELYKLFS</sequence>
<dbReference type="SUPFAM" id="SSF160424">
    <property type="entry name" value="BH3703-like"/>
    <property type="match status" value="1"/>
</dbReference>
<proteinExistence type="predicted"/>
<dbReference type="RefSeq" id="WP_051667295.1">
    <property type="nucleotide sequence ID" value="NZ_CP003923.1"/>
</dbReference>
<reference evidence="1 2" key="1">
    <citation type="journal article" date="2014" name="Gene">
        <title>A comparative genomic analysis of the alkalitolerant soil bacterium Bacillus lehensis G1.</title>
        <authorList>
            <person name="Noor Y.M."/>
            <person name="Samsulrizal N.H."/>
            <person name="Jema'on N.A."/>
            <person name="Low K.O."/>
            <person name="Ramli A.N."/>
            <person name="Alias N.I."/>
            <person name="Damis S.I."/>
            <person name="Fuzi S.F."/>
            <person name="Isa M.N."/>
            <person name="Murad A.M."/>
            <person name="Raih M.F."/>
            <person name="Bakar F.D."/>
            <person name="Najimudin N."/>
            <person name="Mahadi N.M."/>
            <person name="Illias R.M."/>
        </authorList>
    </citation>
    <scope>NUCLEOTIDE SEQUENCE [LARGE SCALE GENOMIC DNA]</scope>
    <source>
        <strain evidence="1 2">G1</strain>
    </source>
</reference>
<evidence type="ECO:0000313" key="1">
    <source>
        <dbReference type="EMBL" id="AIC93180.1"/>
    </source>
</evidence>
<evidence type="ECO:0008006" key="3">
    <source>
        <dbReference type="Google" id="ProtNLM"/>
    </source>
</evidence>
<evidence type="ECO:0000313" key="2">
    <source>
        <dbReference type="Proteomes" id="UP000027142"/>
    </source>
</evidence>
<gene>
    <name evidence="1" type="ORF">BleG1_0572</name>
</gene>
<dbReference type="Proteomes" id="UP000027142">
    <property type="component" value="Chromosome"/>
</dbReference>
<protein>
    <recommendedName>
        <fullName evidence="3">TIGR01741 family protein</fullName>
    </recommendedName>
</protein>
<dbReference type="PATRIC" id="fig|1246626.3.peg.565"/>
<dbReference type="KEGG" id="ble:BleG1_0572"/>
<dbReference type="Gene3D" id="3.30.500.20">
    <property type="entry name" value="BH3703-like domains"/>
    <property type="match status" value="1"/>
</dbReference>
<name>A0A060LT72_9BACI</name>
<dbReference type="Pfam" id="PF04634">
    <property type="entry name" value="YezG-like"/>
    <property type="match status" value="1"/>
</dbReference>
<dbReference type="InterPro" id="IPR006728">
    <property type="entry name" value="YezG-like"/>
</dbReference>
<keyword evidence="2" id="KW-1185">Reference proteome</keyword>
<dbReference type="AlphaFoldDB" id="A0A060LT72"/>